<feature type="transmembrane region" description="Helical" evidence="7">
    <location>
        <begin position="874"/>
        <end position="897"/>
    </location>
</feature>
<gene>
    <name evidence="9" type="ORF">AKJ09_08492</name>
</gene>
<evidence type="ECO:0000256" key="1">
    <source>
        <dbReference type="ARBA" id="ARBA00004651"/>
    </source>
</evidence>
<evidence type="ECO:0000256" key="3">
    <source>
        <dbReference type="ARBA" id="ARBA00022692"/>
    </source>
</evidence>
<dbReference type="Gene3D" id="1.20.1640.10">
    <property type="entry name" value="Multidrug efflux transporter AcrB transmembrane domain"/>
    <property type="match status" value="2"/>
</dbReference>
<proteinExistence type="predicted"/>
<keyword evidence="2" id="KW-1003">Cell membrane</keyword>
<dbReference type="Pfam" id="PF03176">
    <property type="entry name" value="MMPL"/>
    <property type="match status" value="2"/>
</dbReference>
<protein>
    <submittedName>
        <fullName evidence="9">Exporters of the RND superfamily</fullName>
    </submittedName>
</protein>
<dbReference type="SUPFAM" id="SSF82866">
    <property type="entry name" value="Multidrug efflux transporter AcrB transmembrane domain"/>
    <property type="match status" value="2"/>
</dbReference>
<dbReference type="InterPro" id="IPR050545">
    <property type="entry name" value="Mycobact_MmpL"/>
</dbReference>
<feature type="region of interest" description="Disordered" evidence="6">
    <location>
        <begin position="195"/>
        <end position="220"/>
    </location>
</feature>
<dbReference type="OrthoDB" id="49344at2"/>
<dbReference type="PANTHER" id="PTHR33406">
    <property type="entry name" value="MEMBRANE PROTEIN MJ1562-RELATED"/>
    <property type="match status" value="1"/>
</dbReference>
<name>A0A0K1Q7X6_9BACT</name>
<dbReference type="KEGG" id="llu:AKJ09_08492"/>
<dbReference type="InterPro" id="IPR004869">
    <property type="entry name" value="MMPL_dom"/>
</dbReference>
<feature type="domain" description="Membrane transport protein MMPL" evidence="8">
    <location>
        <begin position="245"/>
        <end position="473"/>
    </location>
</feature>
<keyword evidence="4 7" id="KW-1133">Transmembrane helix</keyword>
<comment type="subcellular location">
    <subcellularLocation>
        <location evidence="1">Cell membrane</location>
        <topology evidence="1">Multi-pass membrane protein</topology>
    </subcellularLocation>
</comment>
<dbReference type="GO" id="GO:0005886">
    <property type="term" value="C:plasma membrane"/>
    <property type="evidence" value="ECO:0007669"/>
    <property type="project" value="UniProtKB-SubCell"/>
</dbReference>
<dbReference type="Proteomes" id="UP000064967">
    <property type="component" value="Chromosome"/>
</dbReference>
<dbReference type="STRING" id="1391654.AKJ09_08492"/>
<evidence type="ECO:0000256" key="4">
    <source>
        <dbReference type="ARBA" id="ARBA00022989"/>
    </source>
</evidence>
<feature type="transmembrane region" description="Helical" evidence="7">
    <location>
        <begin position="754"/>
        <end position="772"/>
    </location>
</feature>
<keyword evidence="10" id="KW-1185">Reference proteome</keyword>
<organism evidence="9 10">
    <name type="scientific">Labilithrix luteola</name>
    <dbReference type="NCBI Taxonomy" id="1391654"/>
    <lineage>
        <taxon>Bacteria</taxon>
        <taxon>Pseudomonadati</taxon>
        <taxon>Myxococcota</taxon>
        <taxon>Polyangia</taxon>
        <taxon>Polyangiales</taxon>
        <taxon>Labilitrichaceae</taxon>
        <taxon>Labilithrix</taxon>
    </lineage>
</organism>
<sequence length="901" mass="97786">MSELPEADAGKSSRVRRIVENVVDFAIRRPWFVIFVAIGLLIAAKQYTTRLELKSDFLELLPRDSPGFIAFEQELKRVGGGASLIVINESPDRKSNERFIDELSKRIEGEVETRNACLREACGGDVPQSGLRGGKMPACAEKCGPELISYVESGTKEVRSFFENNKWLYADLADLEDADRTLDHQVAIRSGLVSDLESDDDEGSAKSAKGDAGAGAGAGEKKAALGMDEFRDRWEAKANKSDDFPTGYFAAPDGKMMGIRIVSPTTGTGDKGGDMLLARVQEIVASMNPSSYEPTMKVGYAGDIPNAIAEKDSIVSEAAFATGMATLLILVGIFTFFRSFSALVVMLLPTAVGIACAYSFATATFGYVNTSGAFLGAIILGNGINYPIVLLGRYREFVARGMDRDVAKKAAVWNAFRAELVGASVAGIAYGSLVITRFRGFSQFGMIGFVGMLLVWLSIIPLVPAIVTAFERIRAMPGVIGLVRARDELFDMRPFSWVFTKVDETGTSGPIIRTVARVTERWPWLFIGLAGIATTFAVVKLPTYLRDPWEYNFDHLGSRGSKKGGAGEWSVKAEKVFGGKMNIAGAMMLADSPEQVPAVKAQILANDALDPEGKLVKEIATIADLLPGADEEQTKKLAVLERIRDRLTPRVLHDMNEDEQKRLLELKPPETLRLIGPKDIPSLLRRRFEEKNGVVGTVFYVKFVDLSFSDGHNLLRIAKTTDNVKLADGTVVKTASRSTIFAEMIRSMERDGPLASFASLAAVAVVVILATASFRGAATVLVSLILGVLWMVGGAAWSDMKLNFLNFIALPITFGIGCEYPFNIFDRSRLLGGEVTMAVRRSGGAVALCSYTTIVGYGSLVFADNQALQSFGHLAMSGEITCLIAAMLVLPSLLHVWKPRR</sequence>
<dbReference type="AlphaFoldDB" id="A0A0K1Q7X6"/>
<feature type="transmembrane region" description="Helical" evidence="7">
    <location>
        <begin position="804"/>
        <end position="822"/>
    </location>
</feature>
<evidence type="ECO:0000256" key="6">
    <source>
        <dbReference type="SAM" id="MobiDB-lite"/>
    </source>
</evidence>
<feature type="transmembrane region" description="Helical" evidence="7">
    <location>
        <begin position="414"/>
        <end position="435"/>
    </location>
</feature>
<feature type="transmembrane region" description="Helical" evidence="7">
    <location>
        <begin position="522"/>
        <end position="539"/>
    </location>
</feature>
<feature type="domain" description="Membrane transport protein MMPL" evidence="8">
    <location>
        <begin position="717"/>
        <end position="896"/>
    </location>
</feature>
<evidence type="ECO:0000313" key="9">
    <source>
        <dbReference type="EMBL" id="AKV01829.1"/>
    </source>
</evidence>
<keyword evidence="5 7" id="KW-0472">Membrane</keyword>
<accession>A0A0K1Q7X6</accession>
<dbReference type="RefSeq" id="WP_146652853.1">
    <property type="nucleotide sequence ID" value="NZ_CP012333.1"/>
</dbReference>
<evidence type="ECO:0000259" key="8">
    <source>
        <dbReference type="Pfam" id="PF03176"/>
    </source>
</evidence>
<feature type="transmembrane region" description="Helical" evidence="7">
    <location>
        <begin position="842"/>
        <end position="862"/>
    </location>
</feature>
<reference evidence="9 10" key="1">
    <citation type="submission" date="2015-08" db="EMBL/GenBank/DDBJ databases">
        <authorList>
            <person name="Babu N.S."/>
            <person name="Beckwith C.J."/>
            <person name="Beseler K.G."/>
            <person name="Brison A."/>
            <person name="Carone J.V."/>
            <person name="Caskin T.P."/>
            <person name="Diamond M."/>
            <person name="Durham M.E."/>
            <person name="Foxe J.M."/>
            <person name="Go M."/>
            <person name="Henderson B.A."/>
            <person name="Jones I.B."/>
            <person name="McGettigan J.A."/>
            <person name="Micheletti S.J."/>
            <person name="Nasrallah M.E."/>
            <person name="Ortiz D."/>
            <person name="Piller C.R."/>
            <person name="Privatt S.R."/>
            <person name="Schneider S.L."/>
            <person name="Sharp S."/>
            <person name="Smith T.C."/>
            <person name="Stanton J.D."/>
            <person name="Ullery H.E."/>
            <person name="Wilson R.J."/>
            <person name="Serrano M.G."/>
            <person name="Buck G."/>
            <person name="Lee V."/>
            <person name="Wang Y."/>
            <person name="Carvalho R."/>
            <person name="Voegtly L."/>
            <person name="Shi R."/>
            <person name="Duckworth R."/>
            <person name="Johnson A."/>
            <person name="Loviza R."/>
            <person name="Walstead R."/>
            <person name="Shah Z."/>
            <person name="Kiflezghi M."/>
            <person name="Wade K."/>
            <person name="Ball S.L."/>
            <person name="Bradley K.W."/>
            <person name="Asai D.J."/>
            <person name="Bowman C.A."/>
            <person name="Russell D.A."/>
            <person name="Pope W.H."/>
            <person name="Jacobs-Sera D."/>
            <person name="Hendrix R.W."/>
            <person name="Hatfull G.F."/>
        </authorList>
    </citation>
    <scope>NUCLEOTIDE SEQUENCE [LARGE SCALE GENOMIC DNA]</scope>
    <source>
        <strain evidence="9 10">DSM 27648</strain>
    </source>
</reference>
<evidence type="ECO:0000256" key="2">
    <source>
        <dbReference type="ARBA" id="ARBA00022475"/>
    </source>
</evidence>
<evidence type="ECO:0000256" key="5">
    <source>
        <dbReference type="ARBA" id="ARBA00023136"/>
    </source>
</evidence>
<dbReference type="EMBL" id="CP012333">
    <property type="protein sequence ID" value="AKV01829.1"/>
    <property type="molecule type" value="Genomic_DNA"/>
</dbReference>
<feature type="transmembrane region" description="Helical" evidence="7">
    <location>
        <begin position="373"/>
        <end position="394"/>
    </location>
</feature>
<feature type="transmembrane region" description="Helical" evidence="7">
    <location>
        <begin position="343"/>
        <end position="361"/>
    </location>
</feature>
<feature type="transmembrane region" description="Helical" evidence="7">
    <location>
        <begin position="318"/>
        <end position="337"/>
    </location>
</feature>
<dbReference type="PANTHER" id="PTHR33406:SF13">
    <property type="entry name" value="MEMBRANE PROTEIN YDFJ"/>
    <property type="match status" value="1"/>
</dbReference>
<feature type="transmembrane region" description="Helical" evidence="7">
    <location>
        <begin position="447"/>
        <end position="467"/>
    </location>
</feature>
<evidence type="ECO:0000256" key="7">
    <source>
        <dbReference type="SAM" id="Phobius"/>
    </source>
</evidence>
<feature type="transmembrane region" description="Helical" evidence="7">
    <location>
        <begin position="778"/>
        <end position="797"/>
    </location>
</feature>
<keyword evidence="3 7" id="KW-0812">Transmembrane</keyword>
<evidence type="ECO:0000313" key="10">
    <source>
        <dbReference type="Proteomes" id="UP000064967"/>
    </source>
</evidence>